<dbReference type="Gene3D" id="3.40.50.1820">
    <property type="entry name" value="alpha/beta hydrolase"/>
    <property type="match status" value="1"/>
</dbReference>
<evidence type="ECO:0000313" key="2">
    <source>
        <dbReference type="EMBL" id="KAB2706523.1"/>
    </source>
</evidence>
<name>A0AB34DUG6_9HYPH</name>
<evidence type="ECO:0000313" key="3">
    <source>
        <dbReference type="Proteomes" id="UP000435957"/>
    </source>
</evidence>
<feature type="domain" description="AB hydrolase-1" evidence="1">
    <location>
        <begin position="21"/>
        <end position="238"/>
    </location>
</feature>
<dbReference type="PANTHER" id="PTHR37017">
    <property type="entry name" value="AB HYDROLASE-1 DOMAIN-CONTAINING PROTEIN-RELATED"/>
    <property type="match status" value="1"/>
</dbReference>
<comment type="caution">
    <text evidence="2">The sequence shown here is derived from an EMBL/GenBank/DDBJ whole genome shotgun (WGS) entry which is preliminary data.</text>
</comment>
<dbReference type="GO" id="GO:0016787">
    <property type="term" value="F:hydrolase activity"/>
    <property type="evidence" value="ECO:0007669"/>
    <property type="project" value="UniProtKB-KW"/>
</dbReference>
<reference evidence="2 3" key="1">
    <citation type="submission" date="2019-09" db="EMBL/GenBank/DDBJ databases">
        <title>Taxonomic organization of the family Brucellaceae based on a phylogenomic approach.</title>
        <authorList>
            <person name="Leclercq S."/>
            <person name="Cloeckaert A."/>
            <person name="Zygmunt M.S."/>
        </authorList>
    </citation>
    <scope>NUCLEOTIDE SEQUENCE [LARGE SCALE GENOMIC DNA]</scope>
    <source>
        <strain evidence="2 3">LUP23</strain>
    </source>
</reference>
<dbReference type="InterPro" id="IPR000073">
    <property type="entry name" value="AB_hydrolase_1"/>
</dbReference>
<accession>A0AB34DUG6</accession>
<keyword evidence="3" id="KW-1185">Reference proteome</keyword>
<dbReference type="Pfam" id="PF12697">
    <property type="entry name" value="Abhydrolase_6"/>
    <property type="match status" value="1"/>
</dbReference>
<dbReference type="AlphaFoldDB" id="A0AB34DUG6"/>
<dbReference type="SUPFAM" id="SSF53474">
    <property type="entry name" value="alpha/beta-Hydrolases"/>
    <property type="match status" value="1"/>
</dbReference>
<protein>
    <submittedName>
        <fullName evidence="2">Alpha/beta hydrolase</fullName>
    </submittedName>
</protein>
<sequence length="248" mass="26494">MQPVPDTTSTATRPSAQQPTVVLVHGAWADGSTWSRLTSLLQEKGVNVVAVQNPLTSLEDDIATTRRALERLQGPVVLVGWSYGGAVITEAGQNDNVKALVYVAAFALSEGMSVNQTAKDYPPPSGFNHVQADKDGFLTLTLTLTLEGVQQHLAQDVAPAQTKVIFATQHPTHASSFDGKVSVAAWTTKPSWYVVSEQDRMIQPDLQTAMAQKISAKVTTLPAGHAPHISQPSEVAEVILEAIAHVTQ</sequence>
<dbReference type="EMBL" id="WBWF01000001">
    <property type="protein sequence ID" value="KAB2706523.1"/>
    <property type="molecule type" value="Genomic_DNA"/>
</dbReference>
<dbReference type="InterPro" id="IPR029058">
    <property type="entry name" value="AB_hydrolase_fold"/>
</dbReference>
<proteinExistence type="predicted"/>
<dbReference type="InterPro" id="IPR052897">
    <property type="entry name" value="Sec-Metab_Biosynth_Hydrolase"/>
</dbReference>
<dbReference type="RefSeq" id="WP_094515764.1">
    <property type="nucleotide sequence ID" value="NZ_JBHEEP010000001.1"/>
</dbReference>
<organism evidence="2 3">
    <name type="scientific">Brucella lupini</name>
    <dbReference type="NCBI Taxonomy" id="255457"/>
    <lineage>
        <taxon>Bacteria</taxon>
        <taxon>Pseudomonadati</taxon>
        <taxon>Pseudomonadota</taxon>
        <taxon>Alphaproteobacteria</taxon>
        <taxon>Hyphomicrobiales</taxon>
        <taxon>Brucellaceae</taxon>
        <taxon>Brucella/Ochrobactrum group</taxon>
        <taxon>Brucella</taxon>
    </lineage>
</organism>
<keyword evidence="2" id="KW-0378">Hydrolase</keyword>
<gene>
    <name evidence="2" type="ORF">F9L03_02320</name>
</gene>
<dbReference type="PANTHER" id="PTHR37017:SF11">
    <property type="entry name" value="ESTERASE_LIPASE_THIOESTERASE DOMAIN-CONTAINING PROTEIN"/>
    <property type="match status" value="1"/>
</dbReference>
<evidence type="ECO:0000259" key="1">
    <source>
        <dbReference type="Pfam" id="PF12697"/>
    </source>
</evidence>
<dbReference type="Proteomes" id="UP000435957">
    <property type="component" value="Unassembled WGS sequence"/>
</dbReference>